<keyword evidence="1" id="KW-0812">Transmembrane</keyword>
<keyword evidence="1" id="KW-0472">Membrane</keyword>
<accession>A0AA42CQW8</accession>
<dbReference type="Gene3D" id="1.25.40.10">
    <property type="entry name" value="Tetratricopeptide repeat domain"/>
    <property type="match status" value="2"/>
</dbReference>
<keyword evidence="1" id="KW-1133">Transmembrane helix</keyword>
<dbReference type="EMBL" id="JAMOIM010000034">
    <property type="protein sequence ID" value="MCW6511867.1"/>
    <property type="molecule type" value="Genomic_DNA"/>
</dbReference>
<proteinExistence type="predicted"/>
<dbReference type="SUPFAM" id="SSF48452">
    <property type="entry name" value="TPR-like"/>
    <property type="match status" value="2"/>
</dbReference>
<evidence type="ECO:0008006" key="4">
    <source>
        <dbReference type="Google" id="ProtNLM"/>
    </source>
</evidence>
<feature type="transmembrane region" description="Helical" evidence="1">
    <location>
        <begin position="84"/>
        <end position="104"/>
    </location>
</feature>
<dbReference type="InterPro" id="IPR011990">
    <property type="entry name" value="TPR-like_helical_dom_sf"/>
</dbReference>
<keyword evidence="3" id="KW-1185">Reference proteome</keyword>
<dbReference type="Proteomes" id="UP001165667">
    <property type="component" value="Unassembled WGS sequence"/>
</dbReference>
<organism evidence="2 3">
    <name type="scientific">Lichenifustis flavocetrariae</name>
    <dbReference type="NCBI Taxonomy" id="2949735"/>
    <lineage>
        <taxon>Bacteria</taxon>
        <taxon>Pseudomonadati</taxon>
        <taxon>Pseudomonadota</taxon>
        <taxon>Alphaproteobacteria</taxon>
        <taxon>Hyphomicrobiales</taxon>
        <taxon>Lichenihabitantaceae</taxon>
        <taxon>Lichenifustis</taxon>
    </lineage>
</organism>
<comment type="caution">
    <text evidence="2">The sequence shown here is derived from an EMBL/GenBank/DDBJ whole genome shotgun (WGS) entry which is preliminary data.</text>
</comment>
<name>A0AA42CQW8_9HYPH</name>
<gene>
    <name evidence="2" type="ORF">M8523_28310</name>
</gene>
<evidence type="ECO:0000313" key="2">
    <source>
        <dbReference type="EMBL" id="MCW6511867.1"/>
    </source>
</evidence>
<evidence type="ECO:0000256" key="1">
    <source>
        <dbReference type="SAM" id="Phobius"/>
    </source>
</evidence>
<evidence type="ECO:0000313" key="3">
    <source>
        <dbReference type="Proteomes" id="UP001165667"/>
    </source>
</evidence>
<sequence length="769" mass="82861">MLSKRKGMVVLRTRLYDMVDNWKKTRDPAYLLKGLDLEAANALVKEEPAWVSADLAALVHGSNLALDAEKDELKRRARRERLRWQVASAGSGVLVALLVGLYWYSQKATRAELEATRNLELASQAVQTLATKGFERFVTLSLPSDYGRELLATARDLQEKIASKDAASPPVRFQQAVLLGVTSSYANALGDRRSAEQDIAKAITILRALVEQDPENVEWQRLLAKSNVALGEMLVASGDTTSREKAIVAFNDAQTIVDALLTANPIDPLLDPQDQRLQASIHKGKGDIAAQEWQDAPERDDAQRASLGKAMIDDYTSMYNILKDYIASDADKLALSEADRTVATAYLKVGQVGEAARYAKEALLVVDQLLTGVSTRPLYQQQKAEVLLLLGRIYVEENEQPGAPAGQTGKVINLLEQARTILVDLVETDPGNDVWRHDLFDAQRRLAALLATPGNAAKARPIAQAAAETAEAIVVRHPNDIASVQDLVAARSALGRIDLDAGDIDDAIRSHSAARDAGENGLERVPAARDIQLVLADAEGGLAEALSRASPPRFDEAKVALQSRIDLALKLLISGRDSAPDVRRLGTAYGDMGHLYATRDGKSGVALDYYRNAIGQFEKLVTDTSSPPADLVAYGSALLAAGDLAEARGQKADALSFYDKGIDALRKAVAADPRDANARLALSTILATGPVASLRNGDEALALAKAVQAERPDDIRVFDALAAASARTGDFVSAVAFETKVLSDATFARTTDAEQRLAAYKDGKPWPQP</sequence>
<dbReference type="AlphaFoldDB" id="A0AA42CQW8"/>
<protein>
    <recommendedName>
        <fullName evidence="4">Tetratricopeptide repeat protein</fullName>
    </recommendedName>
</protein>
<reference evidence="2" key="1">
    <citation type="submission" date="2022-05" db="EMBL/GenBank/DDBJ databases">
        <authorList>
            <person name="Pankratov T."/>
        </authorList>
    </citation>
    <scope>NUCLEOTIDE SEQUENCE</scope>
    <source>
        <strain evidence="2">BP6-180914</strain>
    </source>
</reference>